<dbReference type="AlphaFoldDB" id="A0A9X2MD80"/>
<accession>A0A9X2MD80</accession>
<dbReference type="Proteomes" id="UP001140817">
    <property type="component" value="Unassembled WGS sequence"/>
</dbReference>
<reference evidence="2" key="1">
    <citation type="submission" date="2022-07" db="EMBL/GenBank/DDBJ databases">
        <title>Enhanced cultured diversity of the mouse gut microbiota enables custom-made synthetic communities.</title>
        <authorList>
            <person name="Afrizal A."/>
        </authorList>
    </citation>
    <scope>NUCLEOTIDE SEQUENCE</scope>
    <source>
        <strain evidence="2">DSM 29186</strain>
    </source>
</reference>
<keyword evidence="3" id="KW-1185">Reference proteome</keyword>
<organism evidence="2 3">
    <name type="scientific">Terrisporobacter muris</name>
    <dbReference type="NCBI Taxonomy" id="2963284"/>
    <lineage>
        <taxon>Bacteria</taxon>
        <taxon>Bacillati</taxon>
        <taxon>Bacillota</taxon>
        <taxon>Clostridia</taxon>
        <taxon>Peptostreptococcales</taxon>
        <taxon>Peptostreptococcaceae</taxon>
        <taxon>Terrisporobacter</taxon>
    </lineage>
</organism>
<sequence length="125" mass="15436">EGEYEMDDIYKEAHKIAKNIYDEYKDVDYKLQFQLCLSYLSDKKINERIEEILAEVKVSEEEARILEKVEFYYKNFFHSEENLKFRLWRRQDKRRVYLSASYIINKPYVDLISHKLFDIKEVKKF</sequence>
<feature type="coiled-coil region" evidence="1">
    <location>
        <begin position="42"/>
        <end position="69"/>
    </location>
</feature>
<evidence type="ECO:0000313" key="2">
    <source>
        <dbReference type="EMBL" id="MCR1824149.1"/>
    </source>
</evidence>
<name>A0A9X2MD80_9FIRM</name>
<keyword evidence="1" id="KW-0175">Coiled coil</keyword>
<dbReference type="EMBL" id="JANKBY010000253">
    <property type="protein sequence ID" value="MCR1824149.1"/>
    <property type="molecule type" value="Genomic_DNA"/>
</dbReference>
<comment type="caution">
    <text evidence="2">The sequence shown here is derived from an EMBL/GenBank/DDBJ whole genome shotgun (WGS) entry which is preliminary data.</text>
</comment>
<gene>
    <name evidence="2" type="ORF">NSA58_15285</name>
</gene>
<evidence type="ECO:0000256" key="1">
    <source>
        <dbReference type="SAM" id="Coils"/>
    </source>
</evidence>
<evidence type="ECO:0000313" key="3">
    <source>
        <dbReference type="Proteomes" id="UP001140817"/>
    </source>
</evidence>
<proteinExistence type="predicted"/>
<protein>
    <submittedName>
        <fullName evidence="2">Uncharacterized protein</fullName>
    </submittedName>
</protein>
<feature type="non-terminal residue" evidence="2">
    <location>
        <position position="1"/>
    </location>
</feature>